<accession>A0A1H0XK51</accession>
<name>A0A1H0XK51_9PSED</name>
<reference evidence="2" key="1">
    <citation type="submission" date="2016-10" db="EMBL/GenBank/DDBJ databases">
        <authorList>
            <person name="Varghese N."/>
            <person name="Submissions S."/>
        </authorList>
    </citation>
    <scope>NUCLEOTIDE SEQUENCE [LARGE SCALE GENOMIC DNA]</scope>
    <source>
        <strain evidence="2">BS3775</strain>
    </source>
</reference>
<keyword evidence="2" id="KW-1185">Reference proteome</keyword>
<proteinExistence type="predicted"/>
<sequence length="87" mass="9779">MTQEIALRLTTGQAIKRAWPVDNRTVRSGPCWGPLTGRFRGRELLQRKSSLRRPRAAPLDPHAKSLKALVSPNAYMGTIENSEKIVR</sequence>
<dbReference type="Proteomes" id="UP000199570">
    <property type="component" value="Unassembled WGS sequence"/>
</dbReference>
<dbReference type="EMBL" id="FNKJ01000001">
    <property type="protein sequence ID" value="SDQ03245.1"/>
    <property type="molecule type" value="Genomic_DNA"/>
</dbReference>
<protein>
    <submittedName>
        <fullName evidence="1">Uncharacterized protein</fullName>
    </submittedName>
</protein>
<evidence type="ECO:0000313" key="2">
    <source>
        <dbReference type="Proteomes" id="UP000199570"/>
    </source>
</evidence>
<organism evidence="1 2">
    <name type="scientific">Pseudomonas moorei</name>
    <dbReference type="NCBI Taxonomy" id="395599"/>
    <lineage>
        <taxon>Bacteria</taxon>
        <taxon>Pseudomonadati</taxon>
        <taxon>Pseudomonadota</taxon>
        <taxon>Gammaproteobacteria</taxon>
        <taxon>Pseudomonadales</taxon>
        <taxon>Pseudomonadaceae</taxon>
        <taxon>Pseudomonas</taxon>
    </lineage>
</organism>
<dbReference type="AlphaFoldDB" id="A0A1H0XK51"/>
<evidence type="ECO:0000313" key="1">
    <source>
        <dbReference type="EMBL" id="SDQ03245.1"/>
    </source>
</evidence>
<gene>
    <name evidence="1" type="ORF">SAMN04490195_0019</name>
</gene>